<dbReference type="RefSeq" id="WP_261405905.1">
    <property type="nucleotide sequence ID" value="NZ_CP081869.1"/>
</dbReference>
<feature type="chain" id="PRO_5039569319" evidence="1">
    <location>
        <begin position="23"/>
        <end position="121"/>
    </location>
</feature>
<reference evidence="2" key="1">
    <citation type="submission" date="2021-08" db="EMBL/GenBank/DDBJ databases">
        <authorList>
            <person name="Zhang H."/>
            <person name="Xu M."/>
            <person name="Yu Z."/>
            <person name="Yang L."/>
            <person name="Cai Y."/>
        </authorList>
    </citation>
    <scope>NUCLEOTIDE SEQUENCE</scope>
    <source>
        <strain evidence="2">CHL1</strain>
    </source>
</reference>
<keyword evidence="1" id="KW-0732">Signal</keyword>
<evidence type="ECO:0000313" key="3">
    <source>
        <dbReference type="Proteomes" id="UP000825701"/>
    </source>
</evidence>
<keyword evidence="3" id="KW-1185">Reference proteome</keyword>
<evidence type="ECO:0000313" key="2">
    <source>
        <dbReference type="EMBL" id="QZO02566.1"/>
    </source>
</evidence>
<dbReference type="AlphaFoldDB" id="A0A9E6UPM7"/>
<name>A0A9E6UPM7_9HYPH</name>
<dbReference type="Proteomes" id="UP000825701">
    <property type="component" value="Chromosome"/>
</dbReference>
<feature type="signal peptide" evidence="1">
    <location>
        <begin position="1"/>
        <end position="22"/>
    </location>
</feature>
<evidence type="ECO:0000256" key="1">
    <source>
        <dbReference type="SAM" id="SignalP"/>
    </source>
</evidence>
<sequence>MTFFSSRVIGRVLSAMLGAAVATDMGVTSVLAVGARSRRVAAVRRLVFGGFVETLDPRLFRPSVPPPTNREAFAAIRPVADVLDAGLQPDDGTAATLSATAETIPALLARNVAPTRYKLLE</sequence>
<dbReference type="KEGG" id="cmet:K6K41_02450"/>
<protein>
    <submittedName>
        <fullName evidence="2">Uncharacterized protein</fullName>
    </submittedName>
</protein>
<gene>
    <name evidence="2" type="ORF">K6K41_02450</name>
</gene>
<dbReference type="EMBL" id="CP081869">
    <property type="protein sequence ID" value="QZO02566.1"/>
    <property type="molecule type" value="Genomic_DNA"/>
</dbReference>
<organism evidence="2 3">
    <name type="scientific">Chenggangzhangella methanolivorans</name>
    <dbReference type="NCBI Taxonomy" id="1437009"/>
    <lineage>
        <taxon>Bacteria</taxon>
        <taxon>Pseudomonadati</taxon>
        <taxon>Pseudomonadota</taxon>
        <taxon>Alphaproteobacteria</taxon>
        <taxon>Hyphomicrobiales</taxon>
        <taxon>Methylopilaceae</taxon>
        <taxon>Chenggangzhangella</taxon>
    </lineage>
</organism>
<proteinExistence type="predicted"/>
<accession>A0A9E6UPM7</accession>